<evidence type="ECO:0000313" key="2">
    <source>
        <dbReference type="Proteomes" id="UP001345963"/>
    </source>
</evidence>
<organism evidence="1 2">
    <name type="scientific">Ataeniobius toweri</name>
    <dbReference type="NCBI Taxonomy" id="208326"/>
    <lineage>
        <taxon>Eukaryota</taxon>
        <taxon>Metazoa</taxon>
        <taxon>Chordata</taxon>
        <taxon>Craniata</taxon>
        <taxon>Vertebrata</taxon>
        <taxon>Euteleostomi</taxon>
        <taxon>Actinopterygii</taxon>
        <taxon>Neopterygii</taxon>
        <taxon>Teleostei</taxon>
        <taxon>Neoteleostei</taxon>
        <taxon>Acanthomorphata</taxon>
        <taxon>Ovalentaria</taxon>
        <taxon>Atherinomorphae</taxon>
        <taxon>Cyprinodontiformes</taxon>
        <taxon>Goodeidae</taxon>
        <taxon>Ataeniobius</taxon>
    </lineage>
</organism>
<comment type="caution">
    <text evidence="1">The sequence shown here is derived from an EMBL/GenBank/DDBJ whole genome shotgun (WGS) entry which is preliminary data.</text>
</comment>
<dbReference type="EMBL" id="JAHUTI010030404">
    <property type="protein sequence ID" value="MED6242002.1"/>
    <property type="molecule type" value="Genomic_DNA"/>
</dbReference>
<protein>
    <submittedName>
        <fullName evidence="1">Uncharacterized protein</fullName>
    </submittedName>
</protein>
<accession>A0ABU7AUS2</accession>
<evidence type="ECO:0000313" key="1">
    <source>
        <dbReference type="EMBL" id="MED6242002.1"/>
    </source>
</evidence>
<name>A0ABU7AUS2_9TELE</name>
<dbReference type="Proteomes" id="UP001345963">
    <property type="component" value="Unassembled WGS sequence"/>
</dbReference>
<sequence length="103" mass="11854">MNLLFLKRMEEETVFLRTSVVQIFCKRSLMKYNASTNKIQYSNTTLRGSLLEVLARHLSSNSIIWLLQNNHSSSDAKPSWQTSSQPCILEIILTINVHFPITL</sequence>
<keyword evidence="2" id="KW-1185">Reference proteome</keyword>
<proteinExistence type="predicted"/>
<gene>
    <name evidence="1" type="ORF">ATANTOWER_031708</name>
</gene>
<reference evidence="1 2" key="1">
    <citation type="submission" date="2021-07" db="EMBL/GenBank/DDBJ databases">
        <authorList>
            <person name="Palmer J.M."/>
        </authorList>
    </citation>
    <scope>NUCLEOTIDE SEQUENCE [LARGE SCALE GENOMIC DNA]</scope>
    <source>
        <strain evidence="1 2">AT_MEX2019</strain>
        <tissue evidence="1">Muscle</tissue>
    </source>
</reference>